<evidence type="ECO:0000256" key="1">
    <source>
        <dbReference type="ARBA" id="ARBA00005278"/>
    </source>
</evidence>
<evidence type="ECO:0000256" key="2">
    <source>
        <dbReference type="ARBA" id="ARBA00023136"/>
    </source>
</evidence>
<dbReference type="InterPro" id="IPR004995">
    <property type="entry name" value="Spore_Ger"/>
</dbReference>
<dbReference type="PANTHER" id="PTHR22550">
    <property type="entry name" value="SPORE GERMINATION PROTEIN"/>
    <property type="match status" value="1"/>
</dbReference>
<proteinExistence type="inferred from homology"/>
<dbReference type="InterPro" id="IPR050768">
    <property type="entry name" value="UPF0353/GerABKA_families"/>
</dbReference>
<organism evidence="3 4">
    <name type="scientific">Paenibacillus hemerocallicola</name>
    <dbReference type="NCBI Taxonomy" id="1172614"/>
    <lineage>
        <taxon>Bacteria</taxon>
        <taxon>Bacillati</taxon>
        <taxon>Bacillota</taxon>
        <taxon>Bacilli</taxon>
        <taxon>Bacillales</taxon>
        <taxon>Paenibacillaceae</taxon>
        <taxon>Paenibacillus</taxon>
    </lineage>
</organism>
<dbReference type="EMBL" id="VDCQ01000122">
    <property type="protein sequence ID" value="TNJ54798.1"/>
    <property type="molecule type" value="Genomic_DNA"/>
</dbReference>
<comment type="caution">
    <text evidence="3">The sequence shown here is derived from an EMBL/GenBank/DDBJ whole genome shotgun (WGS) entry which is preliminary data.</text>
</comment>
<dbReference type="GO" id="GO:0016020">
    <property type="term" value="C:membrane"/>
    <property type="evidence" value="ECO:0007669"/>
    <property type="project" value="InterPro"/>
</dbReference>
<sequence>MIRSSHLKTIKLSVGEVSKTDVVIAYLDDIANEELVRMLVDRIKTIAIDGVIEGNMFVQLIDENPNSVFPQFMTTERPDVIASKVLGGRIVGFVDGSPSAFSCRQTSAKSGG</sequence>
<keyword evidence="2" id="KW-0472">Membrane</keyword>
<comment type="similarity">
    <text evidence="1">Belongs to the GerABKA family.</text>
</comment>
<dbReference type="GO" id="GO:0009847">
    <property type="term" value="P:spore germination"/>
    <property type="evidence" value="ECO:0007669"/>
    <property type="project" value="InterPro"/>
</dbReference>
<protein>
    <submittedName>
        <fullName evidence="3">Spore germination protein</fullName>
    </submittedName>
</protein>
<gene>
    <name evidence="3" type="ORF">FE784_39780</name>
</gene>
<evidence type="ECO:0000313" key="4">
    <source>
        <dbReference type="Proteomes" id="UP000307943"/>
    </source>
</evidence>
<reference evidence="3 4" key="1">
    <citation type="submission" date="2019-05" db="EMBL/GenBank/DDBJ databases">
        <title>We sequenced the genome of Paenibacillus hemerocallicola KCTC 33185 for further insight into its adaptation and study the phylogeny of Paenibacillus.</title>
        <authorList>
            <person name="Narsing Rao M.P."/>
        </authorList>
    </citation>
    <scope>NUCLEOTIDE SEQUENCE [LARGE SCALE GENOMIC DNA]</scope>
    <source>
        <strain evidence="3 4">KCTC 33185</strain>
    </source>
</reference>
<dbReference type="OrthoDB" id="1726708at2"/>
<accession>A0A5C4SVY8</accession>
<keyword evidence="4" id="KW-1185">Reference proteome</keyword>
<name>A0A5C4SVY8_9BACL</name>
<dbReference type="PANTHER" id="PTHR22550:SF5">
    <property type="entry name" value="LEUCINE ZIPPER PROTEIN 4"/>
    <property type="match status" value="1"/>
</dbReference>
<dbReference type="Proteomes" id="UP000307943">
    <property type="component" value="Unassembled WGS sequence"/>
</dbReference>
<dbReference type="Pfam" id="PF03323">
    <property type="entry name" value="GerA"/>
    <property type="match status" value="1"/>
</dbReference>
<dbReference type="AlphaFoldDB" id="A0A5C4SVY8"/>
<evidence type="ECO:0000313" key="3">
    <source>
        <dbReference type="EMBL" id="TNJ54798.1"/>
    </source>
</evidence>